<dbReference type="Proteomes" id="UP001154282">
    <property type="component" value="Unassembled WGS sequence"/>
</dbReference>
<accession>A0AAV0Q7Z6</accession>
<feature type="region of interest" description="Disordered" evidence="1">
    <location>
        <begin position="1"/>
        <end position="26"/>
    </location>
</feature>
<proteinExistence type="predicted"/>
<evidence type="ECO:0000256" key="1">
    <source>
        <dbReference type="SAM" id="MobiDB-lite"/>
    </source>
</evidence>
<comment type="caution">
    <text evidence="2">The sequence shown here is derived from an EMBL/GenBank/DDBJ whole genome shotgun (WGS) entry which is preliminary data.</text>
</comment>
<evidence type="ECO:0000313" key="3">
    <source>
        <dbReference type="Proteomes" id="UP001154282"/>
    </source>
</evidence>
<sequence length="163" mass="18090">LSPTRTDCRHLSTSLDPKLEEAPPLSSPLPLRSLHCRLGDYIPMSQFPPHAPSPSSPLSLPCLRRRLGDHNCRCRSGPSSITRPITLSPVLSLPLRHPNLRLYRHNISNNSITVLHWAHDGRSRLVEASIVRSSCNGMPITRFSGFKWRISCTYGGSKVAGTH</sequence>
<protein>
    <submittedName>
        <fullName evidence="2">Uncharacterized protein</fullName>
    </submittedName>
</protein>
<reference evidence="2" key="1">
    <citation type="submission" date="2022-08" db="EMBL/GenBank/DDBJ databases">
        <authorList>
            <person name="Gutierrez-Valencia J."/>
        </authorList>
    </citation>
    <scope>NUCLEOTIDE SEQUENCE</scope>
</reference>
<keyword evidence="3" id="KW-1185">Reference proteome</keyword>
<dbReference type="AlphaFoldDB" id="A0AAV0Q7Z6"/>
<gene>
    <name evidence="2" type="ORF">LITE_LOCUS41707</name>
</gene>
<dbReference type="EMBL" id="CAMGYJ010000009">
    <property type="protein sequence ID" value="CAI0540483.1"/>
    <property type="molecule type" value="Genomic_DNA"/>
</dbReference>
<organism evidence="2 3">
    <name type="scientific">Linum tenue</name>
    <dbReference type="NCBI Taxonomy" id="586396"/>
    <lineage>
        <taxon>Eukaryota</taxon>
        <taxon>Viridiplantae</taxon>
        <taxon>Streptophyta</taxon>
        <taxon>Embryophyta</taxon>
        <taxon>Tracheophyta</taxon>
        <taxon>Spermatophyta</taxon>
        <taxon>Magnoliopsida</taxon>
        <taxon>eudicotyledons</taxon>
        <taxon>Gunneridae</taxon>
        <taxon>Pentapetalae</taxon>
        <taxon>rosids</taxon>
        <taxon>fabids</taxon>
        <taxon>Malpighiales</taxon>
        <taxon>Linaceae</taxon>
        <taxon>Linum</taxon>
    </lineage>
</organism>
<evidence type="ECO:0000313" key="2">
    <source>
        <dbReference type="EMBL" id="CAI0540483.1"/>
    </source>
</evidence>
<feature type="compositionally biased region" description="Basic and acidic residues" evidence="1">
    <location>
        <begin position="1"/>
        <end position="10"/>
    </location>
</feature>
<feature type="non-terminal residue" evidence="2">
    <location>
        <position position="1"/>
    </location>
</feature>
<name>A0AAV0Q7Z6_9ROSI</name>